<sequence length="330" mass="37600">MVCDEILLCKISDVQKLFSDLRKSPNDSKVVQEQIIKLLDVLLLANREENYKEIRKFILNGLQKLPKTLNTHLYIESYIKKKVFNFLYGSTTDEMTGFENVTKGNKLSSLPATNFIQRFASKFLLDFDWSAASKYQPIRCLVKHVGARTMILIRPNLVECLMLACDDPSLTNHNLLPKLLNRSKPALNMMLEYMIINRHGLSATHNLRAIIACLNLIKNDYYTSSPSSLSTSLSTSSPSALGFNVDDMLELCIMHQDEQIRLDALSIICEHRKTTNPIPPNHLLIVQSYLENNFSSQSPFFRQRMVSILKKVGAFENTSIGLFVSSLIRY</sequence>
<dbReference type="OrthoDB" id="73997at2759"/>
<dbReference type="GeneID" id="20199332"/>
<dbReference type="InterPro" id="IPR051954">
    <property type="entry name" value="tRNA_methyltransferase_THADA"/>
</dbReference>
<organism evidence="3 4">
    <name type="scientific">Helobdella robusta</name>
    <name type="common">Californian leech</name>
    <dbReference type="NCBI Taxonomy" id="6412"/>
    <lineage>
        <taxon>Eukaryota</taxon>
        <taxon>Metazoa</taxon>
        <taxon>Spiralia</taxon>
        <taxon>Lophotrochozoa</taxon>
        <taxon>Annelida</taxon>
        <taxon>Clitellata</taxon>
        <taxon>Hirudinea</taxon>
        <taxon>Rhynchobdellida</taxon>
        <taxon>Glossiphoniidae</taxon>
        <taxon>Helobdella</taxon>
    </lineage>
</organism>
<evidence type="ECO:0000313" key="4">
    <source>
        <dbReference type="Proteomes" id="UP000015101"/>
    </source>
</evidence>
<accession>T1ERY2</accession>
<evidence type="ECO:0000313" key="3">
    <source>
        <dbReference type="EnsemblMetazoa" id="HelroP161822"/>
    </source>
</evidence>
<reference evidence="4" key="1">
    <citation type="submission" date="2012-12" db="EMBL/GenBank/DDBJ databases">
        <authorList>
            <person name="Hellsten U."/>
            <person name="Grimwood J."/>
            <person name="Chapman J.A."/>
            <person name="Shapiro H."/>
            <person name="Aerts A."/>
            <person name="Otillar R.P."/>
            <person name="Terry A.Y."/>
            <person name="Boore J.L."/>
            <person name="Simakov O."/>
            <person name="Marletaz F."/>
            <person name="Cho S.-J."/>
            <person name="Edsinger-Gonzales E."/>
            <person name="Havlak P."/>
            <person name="Kuo D.-H."/>
            <person name="Larsson T."/>
            <person name="Lv J."/>
            <person name="Arendt D."/>
            <person name="Savage R."/>
            <person name="Osoegawa K."/>
            <person name="de Jong P."/>
            <person name="Lindberg D.R."/>
            <person name="Seaver E.C."/>
            <person name="Weisblat D.A."/>
            <person name="Putnam N.H."/>
            <person name="Grigoriev I.V."/>
            <person name="Rokhsar D.S."/>
        </authorList>
    </citation>
    <scope>NUCLEOTIDE SEQUENCE</scope>
</reference>
<dbReference type="CTD" id="20199332"/>
<evidence type="ECO:0000313" key="2">
    <source>
        <dbReference type="EMBL" id="ESO02541.1"/>
    </source>
</evidence>
<dbReference type="PANTHER" id="PTHR14387">
    <property type="entry name" value="THADA/DEATH RECEPTOR INTERACTING PROTEIN"/>
    <property type="match status" value="1"/>
</dbReference>
<dbReference type="AlphaFoldDB" id="T1ERY2"/>
<evidence type="ECO:0000259" key="1">
    <source>
        <dbReference type="Pfam" id="PF25150"/>
    </source>
</evidence>
<dbReference type="HOGENOM" id="CLU_842723_0_0_1"/>
<dbReference type="EMBL" id="AMQM01000925">
    <property type="status" value="NOT_ANNOTATED_CDS"/>
    <property type="molecule type" value="Genomic_DNA"/>
</dbReference>
<dbReference type="EnsemblMetazoa" id="HelroT161822">
    <property type="protein sequence ID" value="HelroP161822"/>
    <property type="gene ID" value="HelroG161822"/>
</dbReference>
<reference evidence="2 4" key="2">
    <citation type="journal article" date="2013" name="Nature">
        <title>Insights into bilaterian evolution from three spiralian genomes.</title>
        <authorList>
            <person name="Simakov O."/>
            <person name="Marletaz F."/>
            <person name="Cho S.J."/>
            <person name="Edsinger-Gonzales E."/>
            <person name="Havlak P."/>
            <person name="Hellsten U."/>
            <person name="Kuo D.H."/>
            <person name="Larsson T."/>
            <person name="Lv J."/>
            <person name="Arendt D."/>
            <person name="Savage R."/>
            <person name="Osoegawa K."/>
            <person name="de Jong P."/>
            <person name="Grimwood J."/>
            <person name="Chapman J.A."/>
            <person name="Shapiro H."/>
            <person name="Aerts A."/>
            <person name="Otillar R.P."/>
            <person name="Terry A.Y."/>
            <person name="Boore J.L."/>
            <person name="Grigoriev I.V."/>
            <person name="Lindberg D.R."/>
            <person name="Seaver E.C."/>
            <person name="Weisblat D.A."/>
            <person name="Putnam N.H."/>
            <person name="Rokhsar D.S."/>
        </authorList>
    </citation>
    <scope>NUCLEOTIDE SEQUENCE</scope>
</reference>
<dbReference type="KEGG" id="hro:HELRODRAFT_161822"/>
<dbReference type="InterPro" id="IPR056843">
    <property type="entry name" value="THADA-like_TPR"/>
</dbReference>
<name>T1ERY2_HELRO</name>
<dbReference type="EMBL" id="KB096742">
    <property type="protein sequence ID" value="ESO02541.1"/>
    <property type="molecule type" value="Genomic_DNA"/>
</dbReference>
<gene>
    <name evidence="3" type="primary">20199332</name>
    <name evidence="2" type="ORF">HELRODRAFT_161822</name>
</gene>
<feature type="domain" description="tRNA (32-2'-O)-methyltransferase regulator THADA-like TPR repeats region" evidence="1">
    <location>
        <begin position="174"/>
        <end position="311"/>
    </location>
</feature>
<dbReference type="Pfam" id="PF25150">
    <property type="entry name" value="TPR_Trm732"/>
    <property type="match status" value="1"/>
</dbReference>
<protein>
    <recommendedName>
        <fullName evidence="1">tRNA (32-2'-O)-methyltransferase regulator THADA-like TPR repeats region domain-containing protein</fullName>
    </recommendedName>
</protein>
<reference evidence="3" key="3">
    <citation type="submission" date="2015-06" db="UniProtKB">
        <authorList>
            <consortium name="EnsemblMetazoa"/>
        </authorList>
    </citation>
    <scope>IDENTIFICATION</scope>
</reference>
<dbReference type="InParanoid" id="T1ERY2"/>
<keyword evidence="4" id="KW-1185">Reference proteome</keyword>
<dbReference type="PANTHER" id="PTHR14387:SF7">
    <property type="entry name" value="THYROID ADENOMA-ASSOCIATED PROTEIN"/>
    <property type="match status" value="1"/>
</dbReference>
<dbReference type="Proteomes" id="UP000015101">
    <property type="component" value="Unassembled WGS sequence"/>
</dbReference>
<dbReference type="RefSeq" id="XP_009019949.1">
    <property type="nucleotide sequence ID" value="XM_009021701.1"/>
</dbReference>
<dbReference type="STRING" id="6412.T1ERY2"/>
<proteinExistence type="predicted"/>